<dbReference type="InterPro" id="IPR036291">
    <property type="entry name" value="NAD(P)-bd_dom_sf"/>
</dbReference>
<reference evidence="3 4" key="1">
    <citation type="journal article" date="2012" name="PLoS Pathog.">
        <title>Diverse lifestyles and strategies of plant pathogenesis encoded in the genomes of eighteen Dothideomycetes fungi.</title>
        <authorList>
            <person name="Ohm R.A."/>
            <person name="Feau N."/>
            <person name="Henrissat B."/>
            <person name="Schoch C.L."/>
            <person name="Horwitz B.A."/>
            <person name="Barry K.W."/>
            <person name="Condon B.J."/>
            <person name="Copeland A.C."/>
            <person name="Dhillon B."/>
            <person name="Glaser F."/>
            <person name="Hesse C.N."/>
            <person name="Kosti I."/>
            <person name="LaButti K."/>
            <person name="Lindquist E.A."/>
            <person name="Lucas S."/>
            <person name="Salamov A.A."/>
            <person name="Bradshaw R.E."/>
            <person name="Ciuffetti L."/>
            <person name="Hamelin R.C."/>
            <person name="Kema G.H.J."/>
            <person name="Lawrence C."/>
            <person name="Scott J.A."/>
            <person name="Spatafora J.W."/>
            <person name="Turgeon B.G."/>
            <person name="de Wit P.J.G.M."/>
            <person name="Zhong S."/>
            <person name="Goodwin S.B."/>
            <person name="Grigoriev I.V."/>
        </authorList>
    </citation>
    <scope>NUCLEOTIDE SEQUENCE [LARGE SCALE GENOMIC DNA]</scope>
    <source>
        <strain evidence="3 4">UAMH 10762</strain>
    </source>
</reference>
<organism evidence="3 4">
    <name type="scientific">Baudoinia panamericana (strain UAMH 10762)</name>
    <name type="common">Angels' share fungus</name>
    <name type="synonym">Baudoinia compniacensis (strain UAMH 10762)</name>
    <dbReference type="NCBI Taxonomy" id="717646"/>
    <lineage>
        <taxon>Eukaryota</taxon>
        <taxon>Fungi</taxon>
        <taxon>Dikarya</taxon>
        <taxon>Ascomycota</taxon>
        <taxon>Pezizomycotina</taxon>
        <taxon>Dothideomycetes</taxon>
        <taxon>Dothideomycetidae</taxon>
        <taxon>Mycosphaerellales</taxon>
        <taxon>Teratosphaeriaceae</taxon>
        <taxon>Baudoinia</taxon>
    </lineage>
</organism>
<protein>
    <recommendedName>
        <fullName evidence="5">Short chain type dehydrogenase</fullName>
    </recommendedName>
</protein>
<proteinExistence type="inferred from homology"/>
<dbReference type="OMA" id="EPREWYQ"/>
<evidence type="ECO:0000256" key="1">
    <source>
        <dbReference type="ARBA" id="ARBA00006484"/>
    </source>
</evidence>
<name>M2MK51_BAUPA</name>
<dbReference type="InterPro" id="IPR002347">
    <property type="entry name" value="SDR_fam"/>
</dbReference>
<dbReference type="KEGG" id="bcom:BAUCODRAFT_32810"/>
<dbReference type="Proteomes" id="UP000011761">
    <property type="component" value="Unassembled WGS sequence"/>
</dbReference>
<dbReference type="OrthoDB" id="5336600at2759"/>
<sequence length="232" mass="24958">MSPSPVILILGGGKNVGASVAKRFAGQGYKVALVARNSQSTTNSENSMTISADLADADSLSHVFDRVEQKFGTPNVVVYNAASVKPVPRDDPLQLDVSDLNNDFAVNTASVLAAAKRAIQGFAKLPSEMNKTFIYTGNLLNIEVMPALVSLGIGKSATAHLVKTAAQAYGAQGYHFYYADERKADGSAAFMDINGPNHAEFYYELAEDKQQRPWWQTFVGGQGYKSFPVKLA</sequence>
<dbReference type="eggNOG" id="ENOG502S3K9">
    <property type="taxonomic scope" value="Eukaryota"/>
</dbReference>
<dbReference type="PANTHER" id="PTHR43669:SF4">
    <property type="entry name" value="SHORT-CHAIN DEHYDROGENASE"/>
    <property type="match status" value="1"/>
</dbReference>
<dbReference type="CDD" id="cd05233">
    <property type="entry name" value="SDR_c"/>
    <property type="match status" value="1"/>
</dbReference>
<dbReference type="EMBL" id="KB445554">
    <property type="protein sequence ID" value="EMC97066.1"/>
    <property type="molecule type" value="Genomic_DNA"/>
</dbReference>
<evidence type="ECO:0000256" key="2">
    <source>
        <dbReference type="ARBA" id="ARBA00023002"/>
    </source>
</evidence>
<dbReference type="RefSeq" id="XP_007675184.1">
    <property type="nucleotide sequence ID" value="XM_007676994.1"/>
</dbReference>
<comment type="similarity">
    <text evidence="1">Belongs to the short-chain dehydrogenases/reductases (SDR) family.</text>
</comment>
<accession>M2MK51</accession>
<dbReference type="Pfam" id="PF13561">
    <property type="entry name" value="adh_short_C2"/>
    <property type="match status" value="1"/>
</dbReference>
<evidence type="ECO:0000313" key="4">
    <source>
        <dbReference type="Proteomes" id="UP000011761"/>
    </source>
</evidence>
<dbReference type="HOGENOM" id="CLU_103010_1_0_1"/>
<dbReference type="STRING" id="717646.M2MK51"/>
<dbReference type="AlphaFoldDB" id="M2MK51"/>
<gene>
    <name evidence="3" type="ORF">BAUCODRAFT_32810</name>
</gene>
<evidence type="ECO:0008006" key="5">
    <source>
        <dbReference type="Google" id="ProtNLM"/>
    </source>
</evidence>
<dbReference type="PANTHER" id="PTHR43669">
    <property type="entry name" value="5-KETO-D-GLUCONATE 5-REDUCTASE"/>
    <property type="match status" value="1"/>
</dbReference>
<dbReference type="SUPFAM" id="SSF51735">
    <property type="entry name" value="NAD(P)-binding Rossmann-fold domains"/>
    <property type="match status" value="1"/>
</dbReference>
<keyword evidence="4" id="KW-1185">Reference proteome</keyword>
<dbReference type="Gene3D" id="3.40.50.720">
    <property type="entry name" value="NAD(P)-binding Rossmann-like Domain"/>
    <property type="match status" value="1"/>
</dbReference>
<evidence type="ECO:0000313" key="3">
    <source>
        <dbReference type="EMBL" id="EMC97066.1"/>
    </source>
</evidence>
<dbReference type="GO" id="GO:0016491">
    <property type="term" value="F:oxidoreductase activity"/>
    <property type="evidence" value="ECO:0007669"/>
    <property type="project" value="UniProtKB-KW"/>
</dbReference>
<keyword evidence="2" id="KW-0560">Oxidoreductase</keyword>
<dbReference type="GeneID" id="19111871"/>